<keyword evidence="4" id="KW-0611">Plant defense</keyword>
<protein>
    <submittedName>
        <fullName evidence="10">MLO-like protein 14 isoform X1</fullName>
    </submittedName>
</protein>
<comment type="similarity">
    <text evidence="2">Belongs to the MLO family.</text>
</comment>
<evidence type="ECO:0000256" key="1">
    <source>
        <dbReference type="ARBA" id="ARBA00004141"/>
    </source>
</evidence>
<organism evidence="9 10">
    <name type="scientific">Spinacia oleracea</name>
    <name type="common">Spinach</name>
    <dbReference type="NCBI Taxonomy" id="3562"/>
    <lineage>
        <taxon>Eukaryota</taxon>
        <taxon>Viridiplantae</taxon>
        <taxon>Streptophyta</taxon>
        <taxon>Embryophyta</taxon>
        <taxon>Tracheophyta</taxon>
        <taxon>Spermatophyta</taxon>
        <taxon>Magnoliopsida</taxon>
        <taxon>eudicotyledons</taxon>
        <taxon>Gunneridae</taxon>
        <taxon>Pentapetalae</taxon>
        <taxon>Caryophyllales</taxon>
        <taxon>Chenopodiaceae</taxon>
        <taxon>Chenopodioideae</taxon>
        <taxon>Anserineae</taxon>
        <taxon>Spinacia</taxon>
    </lineage>
</organism>
<dbReference type="PANTHER" id="PTHR31942:SF77">
    <property type="entry name" value="MLO-LIKE PROTEIN 14"/>
    <property type="match status" value="1"/>
</dbReference>
<sequence length="224" mass="25403">MILMLCCIGSNYVATSDCFRREQSEELSSLARELSDFSQYLWLDKTRRKPLLQTVEKMKEELMLLGFISLLLTATSSIISNICISSKFFGGIFSLCSESEVHEATEEDNPSEGRKLWTSTPQTFRRLMSSLHQNTCLEGKEPFVSYEGLEQLHRFIFIMAVTHVSYSCLTMLLAIVKVGLFLTYSLLLVLNETEYKHLIDITIVNVSHLSLSLQSRECFLGSAG</sequence>
<keyword evidence="9" id="KW-1185">Reference proteome</keyword>
<evidence type="ECO:0000313" key="9">
    <source>
        <dbReference type="Proteomes" id="UP000813463"/>
    </source>
</evidence>
<dbReference type="PANTHER" id="PTHR31942">
    <property type="entry name" value="MLO-LIKE PROTEIN 1"/>
    <property type="match status" value="1"/>
</dbReference>
<evidence type="ECO:0000256" key="4">
    <source>
        <dbReference type="ARBA" id="ARBA00022821"/>
    </source>
</evidence>
<feature type="transmembrane region" description="Helical" evidence="8">
    <location>
        <begin position="155"/>
        <end position="182"/>
    </location>
</feature>
<evidence type="ECO:0000256" key="7">
    <source>
        <dbReference type="ARBA" id="ARBA00023265"/>
    </source>
</evidence>
<dbReference type="Pfam" id="PF03094">
    <property type="entry name" value="Mlo"/>
    <property type="match status" value="1"/>
</dbReference>
<dbReference type="RefSeq" id="XP_056699467.1">
    <property type="nucleotide sequence ID" value="XM_056843489.1"/>
</dbReference>
<comment type="subcellular location">
    <subcellularLocation>
        <location evidence="1">Membrane</location>
        <topology evidence="1">Multi-pass membrane protein</topology>
    </subcellularLocation>
</comment>
<proteinExistence type="inferred from homology"/>
<evidence type="ECO:0000256" key="3">
    <source>
        <dbReference type="ARBA" id="ARBA00022692"/>
    </source>
</evidence>
<evidence type="ECO:0000256" key="6">
    <source>
        <dbReference type="ARBA" id="ARBA00023136"/>
    </source>
</evidence>
<name>A0ABM3RV18_SPIOL</name>
<reference evidence="9" key="1">
    <citation type="journal article" date="2021" name="Nat. Commun.">
        <title>Genomic analyses provide insights into spinach domestication and the genetic basis of agronomic traits.</title>
        <authorList>
            <person name="Cai X."/>
            <person name="Sun X."/>
            <person name="Xu C."/>
            <person name="Sun H."/>
            <person name="Wang X."/>
            <person name="Ge C."/>
            <person name="Zhang Z."/>
            <person name="Wang Q."/>
            <person name="Fei Z."/>
            <person name="Jiao C."/>
            <person name="Wang Q."/>
        </authorList>
    </citation>
    <scope>NUCLEOTIDE SEQUENCE [LARGE SCALE GENOMIC DNA]</scope>
    <source>
        <strain evidence="9">cv. Varoflay</strain>
    </source>
</reference>
<dbReference type="InterPro" id="IPR004326">
    <property type="entry name" value="Mlo"/>
</dbReference>
<reference evidence="10" key="2">
    <citation type="submission" date="2025-08" db="UniProtKB">
        <authorList>
            <consortium name="RefSeq"/>
        </authorList>
    </citation>
    <scope>IDENTIFICATION</scope>
    <source>
        <tissue evidence="10">Leaf</tissue>
    </source>
</reference>
<feature type="transmembrane region" description="Helical" evidence="8">
    <location>
        <begin position="62"/>
        <end position="84"/>
    </location>
</feature>
<gene>
    <name evidence="10" type="primary">LOC110790947</name>
</gene>
<dbReference type="Proteomes" id="UP000813463">
    <property type="component" value="Chromosome 4"/>
</dbReference>
<evidence type="ECO:0000256" key="2">
    <source>
        <dbReference type="ARBA" id="ARBA00006574"/>
    </source>
</evidence>
<evidence type="ECO:0000256" key="8">
    <source>
        <dbReference type="SAM" id="Phobius"/>
    </source>
</evidence>
<keyword evidence="3 8" id="KW-0812">Transmembrane</keyword>
<keyword evidence="7" id="KW-0568">Pathogenesis-related protein</keyword>
<keyword evidence="6 8" id="KW-0472">Membrane</keyword>
<evidence type="ECO:0000256" key="5">
    <source>
        <dbReference type="ARBA" id="ARBA00022989"/>
    </source>
</evidence>
<evidence type="ECO:0000313" key="10">
    <source>
        <dbReference type="RefSeq" id="XP_056699467.1"/>
    </source>
</evidence>
<dbReference type="GeneID" id="110790947"/>
<keyword evidence="5 8" id="KW-1133">Transmembrane helix</keyword>
<accession>A0ABM3RV18</accession>